<organism evidence="2 3">
    <name type="scientific">Amphritea atlantica</name>
    <dbReference type="NCBI Taxonomy" id="355243"/>
    <lineage>
        <taxon>Bacteria</taxon>
        <taxon>Pseudomonadati</taxon>
        <taxon>Pseudomonadota</taxon>
        <taxon>Gammaproteobacteria</taxon>
        <taxon>Oceanospirillales</taxon>
        <taxon>Oceanospirillaceae</taxon>
        <taxon>Amphritea</taxon>
    </lineage>
</organism>
<dbReference type="RefSeq" id="WP_091357106.1">
    <property type="nucleotide sequence ID" value="NZ_AP025284.1"/>
</dbReference>
<evidence type="ECO:0000256" key="1">
    <source>
        <dbReference type="SAM" id="Phobius"/>
    </source>
</evidence>
<dbReference type="PANTHER" id="PTHR42709:SF4">
    <property type="entry name" value="INNER MEMBRANE PROTEIN YQAA"/>
    <property type="match status" value="1"/>
</dbReference>
<dbReference type="EMBL" id="FOGB01000004">
    <property type="protein sequence ID" value="SEQ54088.1"/>
    <property type="molecule type" value="Genomic_DNA"/>
</dbReference>
<reference evidence="3" key="1">
    <citation type="submission" date="2016-10" db="EMBL/GenBank/DDBJ databases">
        <authorList>
            <person name="Varghese N."/>
            <person name="Submissions S."/>
        </authorList>
    </citation>
    <scope>NUCLEOTIDE SEQUENCE [LARGE SCALE GENOMIC DNA]</scope>
    <source>
        <strain evidence="3">DSM 18887</strain>
    </source>
</reference>
<keyword evidence="3" id="KW-1185">Reference proteome</keyword>
<sequence>MADLGVWGLFVSSFISATLMPGGSEVLLGYLLTQPDSQPQTLLLAASVGNSLGGIVTFAMGWWVAARWPLLQPEKRAQQRALRVIQSVGPTALLLSWLPVIGDPLCFAAGWFRCHLLLSLVLITLGKTLRFLFIVLAFS</sequence>
<dbReference type="AlphaFoldDB" id="A0A1H9GVP8"/>
<evidence type="ECO:0000313" key="2">
    <source>
        <dbReference type="EMBL" id="SEQ54088.1"/>
    </source>
</evidence>
<feature type="transmembrane region" description="Helical" evidence="1">
    <location>
        <begin position="6"/>
        <end position="30"/>
    </location>
</feature>
<protein>
    <submittedName>
        <fullName evidence="2">Membrane protein YqaA, SNARE-associated domain</fullName>
    </submittedName>
</protein>
<keyword evidence="1" id="KW-0472">Membrane</keyword>
<dbReference type="STRING" id="355243.SAMN03080615_01917"/>
<feature type="transmembrane region" description="Helical" evidence="1">
    <location>
        <begin position="84"/>
        <end position="102"/>
    </location>
</feature>
<keyword evidence="1" id="KW-0812">Transmembrane</keyword>
<accession>A0A1H9GVP8</accession>
<gene>
    <name evidence="2" type="ORF">SAMN03080615_01917</name>
</gene>
<name>A0A1H9GVP8_9GAMM</name>
<dbReference type="Proteomes" id="UP000198749">
    <property type="component" value="Unassembled WGS sequence"/>
</dbReference>
<dbReference type="OrthoDB" id="9814483at2"/>
<dbReference type="InterPro" id="IPR051311">
    <property type="entry name" value="DedA_domain"/>
</dbReference>
<feature type="transmembrane region" description="Helical" evidence="1">
    <location>
        <begin position="42"/>
        <end position="64"/>
    </location>
</feature>
<proteinExistence type="predicted"/>
<keyword evidence="1" id="KW-1133">Transmembrane helix</keyword>
<dbReference type="PANTHER" id="PTHR42709">
    <property type="entry name" value="ALKALINE PHOSPHATASE LIKE PROTEIN"/>
    <property type="match status" value="1"/>
</dbReference>
<evidence type="ECO:0000313" key="3">
    <source>
        <dbReference type="Proteomes" id="UP000198749"/>
    </source>
</evidence>
<feature type="transmembrane region" description="Helical" evidence="1">
    <location>
        <begin position="114"/>
        <end position="138"/>
    </location>
</feature>